<dbReference type="Gene3D" id="3.10.450.160">
    <property type="entry name" value="inner membrane protein cigr"/>
    <property type="match status" value="1"/>
</dbReference>
<sequence>MCNREGPSYYEALSHRLIPKTGSLYMNSKSLIACMTLLGCFSAVTLPAHAAETADPKVAESKDNMHELEIGSRVPEKYRRSDLEVKDWKSKGLEAPAKESEWVKINDKYVRFQKVNGNIMDIVPVKK</sequence>
<accession>A0A3M4P0F4</accession>
<dbReference type="Pfam" id="PF11776">
    <property type="entry name" value="RcnB"/>
    <property type="match status" value="1"/>
</dbReference>
<feature type="signal peptide" evidence="1">
    <location>
        <begin position="1"/>
        <end position="50"/>
    </location>
</feature>
<proteinExistence type="predicted"/>
<dbReference type="STRING" id="33069.AO065_15990"/>
<dbReference type="AlphaFoldDB" id="A0A3M4P0F4"/>
<feature type="chain" id="PRO_5018054394" evidence="1">
    <location>
        <begin position="51"/>
        <end position="127"/>
    </location>
</feature>
<dbReference type="Proteomes" id="UP000271866">
    <property type="component" value="Unassembled WGS sequence"/>
</dbReference>
<protein>
    <submittedName>
        <fullName evidence="2">Lipoprotein</fullName>
    </submittedName>
</protein>
<organism evidence="2 3">
    <name type="scientific">Pseudomonas viridiflava</name>
    <name type="common">Phytomonas viridiflava</name>
    <dbReference type="NCBI Taxonomy" id="33069"/>
    <lineage>
        <taxon>Bacteria</taxon>
        <taxon>Pseudomonadati</taxon>
        <taxon>Pseudomonadota</taxon>
        <taxon>Gammaproteobacteria</taxon>
        <taxon>Pseudomonadales</taxon>
        <taxon>Pseudomonadaceae</taxon>
        <taxon>Pseudomonas</taxon>
    </lineage>
</organism>
<dbReference type="EMBL" id="RBRK01000140">
    <property type="protein sequence ID" value="RMQ71751.1"/>
    <property type="molecule type" value="Genomic_DNA"/>
</dbReference>
<reference evidence="2 3" key="1">
    <citation type="submission" date="2018-08" db="EMBL/GenBank/DDBJ databases">
        <title>Recombination of ecologically and evolutionarily significant loci maintains genetic cohesion in the Pseudomonas syringae species complex.</title>
        <authorList>
            <person name="Dillon M."/>
            <person name="Thakur S."/>
            <person name="Almeida R.N.D."/>
            <person name="Weir B.S."/>
            <person name="Guttman D.S."/>
        </authorList>
    </citation>
    <scope>NUCLEOTIDE SEQUENCE [LARGE SCALE GENOMIC DNA]</scope>
    <source>
        <strain evidence="2 3">ICMP 11296</strain>
    </source>
</reference>
<keyword evidence="2" id="KW-0449">Lipoprotein</keyword>
<name>A0A3M4P0F4_PSEVI</name>
<dbReference type="InterPro" id="IPR024572">
    <property type="entry name" value="RcnB"/>
</dbReference>
<evidence type="ECO:0000256" key="1">
    <source>
        <dbReference type="SAM" id="SignalP"/>
    </source>
</evidence>
<evidence type="ECO:0000313" key="2">
    <source>
        <dbReference type="EMBL" id="RMQ71751.1"/>
    </source>
</evidence>
<evidence type="ECO:0000313" key="3">
    <source>
        <dbReference type="Proteomes" id="UP000271866"/>
    </source>
</evidence>
<keyword evidence="1" id="KW-0732">Signal</keyword>
<comment type="caution">
    <text evidence="2">The sequence shown here is derived from an EMBL/GenBank/DDBJ whole genome shotgun (WGS) entry which is preliminary data.</text>
</comment>
<gene>
    <name evidence="2" type="ORF">ALP98_02225</name>
</gene>